<proteinExistence type="predicted"/>
<dbReference type="Pfam" id="PF06985">
    <property type="entry name" value="HET"/>
    <property type="match status" value="1"/>
</dbReference>
<dbReference type="Proteomes" id="UP000800097">
    <property type="component" value="Unassembled WGS sequence"/>
</dbReference>
<evidence type="ECO:0000313" key="3">
    <source>
        <dbReference type="Proteomes" id="UP000800097"/>
    </source>
</evidence>
<dbReference type="PANTHER" id="PTHR33112:SF16">
    <property type="entry name" value="HETEROKARYON INCOMPATIBILITY DOMAIN-CONTAINING PROTEIN"/>
    <property type="match status" value="1"/>
</dbReference>
<dbReference type="PANTHER" id="PTHR33112">
    <property type="entry name" value="DOMAIN PROTEIN, PUTATIVE-RELATED"/>
    <property type="match status" value="1"/>
</dbReference>
<dbReference type="OrthoDB" id="2958217at2759"/>
<evidence type="ECO:0000259" key="1">
    <source>
        <dbReference type="Pfam" id="PF06985"/>
    </source>
</evidence>
<dbReference type="RefSeq" id="XP_033657384.1">
    <property type="nucleotide sequence ID" value="XM_033800578.1"/>
</dbReference>
<evidence type="ECO:0000313" key="2">
    <source>
        <dbReference type="EMBL" id="KAF2279845.1"/>
    </source>
</evidence>
<dbReference type="AlphaFoldDB" id="A0A6A6JUB8"/>
<sequence length="277" mass="31381">MHMRKFCSVFDEYDDQSTFMSSTSISTLKEPAPDGSFLTTIYEPDYNDYPKHIAFPALKIDEQLDVVKFWLDICEVVDPSHEHGECQQGDDIVIPPKRVLDLQDAATGVVRIVETTGREGRYAALSHCWGDPSRHPLMTVHATLEKHLSGIALSDLPQSFHDAIRVCRHLDIQYIWIDCLCICQDDSAEWLSEAEKMAAIYSQSYLTIAASRAQNSQHGFLFDFPSDTHTYNIAAEQPWNTTDASQNKSFHLTLQINHKASKKASTPLDTRAWCLQE</sequence>
<keyword evidence="3" id="KW-1185">Reference proteome</keyword>
<name>A0A6A6JUB8_WESOR</name>
<protein>
    <submittedName>
        <fullName evidence="2">HET-domain-containing protein</fullName>
    </submittedName>
</protein>
<organism evidence="2 3">
    <name type="scientific">Westerdykella ornata</name>
    <dbReference type="NCBI Taxonomy" id="318751"/>
    <lineage>
        <taxon>Eukaryota</taxon>
        <taxon>Fungi</taxon>
        <taxon>Dikarya</taxon>
        <taxon>Ascomycota</taxon>
        <taxon>Pezizomycotina</taxon>
        <taxon>Dothideomycetes</taxon>
        <taxon>Pleosporomycetidae</taxon>
        <taxon>Pleosporales</taxon>
        <taxon>Sporormiaceae</taxon>
        <taxon>Westerdykella</taxon>
    </lineage>
</organism>
<dbReference type="InterPro" id="IPR010730">
    <property type="entry name" value="HET"/>
</dbReference>
<accession>A0A6A6JUB8</accession>
<feature type="domain" description="Heterokaryon incompatibility" evidence="1">
    <location>
        <begin position="122"/>
        <end position="277"/>
    </location>
</feature>
<reference evidence="2" key="1">
    <citation type="journal article" date="2020" name="Stud. Mycol.">
        <title>101 Dothideomycetes genomes: a test case for predicting lifestyles and emergence of pathogens.</title>
        <authorList>
            <person name="Haridas S."/>
            <person name="Albert R."/>
            <person name="Binder M."/>
            <person name="Bloem J."/>
            <person name="Labutti K."/>
            <person name="Salamov A."/>
            <person name="Andreopoulos B."/>
            <person name="Baker S."/>
            <person name="Barry K."/>
            <person name="Bills G."/>
            <person name="Bluhm B."/>
            <person name="Cannon C."/>
            <person name="Castanera R."/>
            <person name="Culley D."/>
            <person name="Daum C."/>
            <person name="Ezra D."/>
            <person name="Gonzalez J."/>
            <person name="Henrissat B."/>
            <person name="Kuo A."/>
            <person name="Liang C."/>
            <person name="Lipzen A."/>
            <person name="Lutzoni F."/>
            <person name="Magnuson J."/>
            <person name="Mondo S."/>
            <person name="Nolan M."/>
            <person name="Ohm R."/>
            <person name="Pangilinan J."/>
            <person name="Park H.-J."/>
            <person name="Ramirez L."/>
            <person name="Alfaro M."/>
            <person name="Sun H."/>
            <person name="Tritt A."/>
            <person name="Yoshinaga Y."/>
            <person name="Zwiers L.-H."/>
            <person name="Turgeon B."/>
            <person name="Goodwin S."/>
            <person name="Spatafora J."/>
            <person name="Crous P."/>
            <person name="Grigoriev I."/>
        </authorList>
    </citation>
    <scope>NUCLEOTIDE SEQUENCE</scope>
    <source>
        <strain evidence="2">CBS 379.55</strain>
    </source>
</reference>
<dbReference type="GeneID" id="54553753"/>
<dbReference type="EMBL" id="ML986485">
    <property type="protein sequence ID" value="KAF2279845.1"/>
    <property type="molecule type" value="Genomic_DNA"/>
</dbReference>
<gene>
    <name evidence="2" type="ORF">EI97DRAFT_454797</name>
</gene>